<dbReference type="Pfam" id="PF01488">
    <property type="entry name" value="Shikimate_DH"/>
    <property type="match status" value="1"/>
</dbReference>
<dbReference type="Proteomes" id="UP000515847">
    <property type="component" value="Chromosome"/>
</dbReference>
<accession>A0A7G6E5Q6</accession>
<proteinExistence type="predicted"/>
<evidence type="ECO:0000259" key="1">
    <source>
        <dbReference type="Pfam" id="PF01488"/>
    </source>
</evidence>
<dbReference type="EMBL" id="CP045798">
    <property type="protein sequence ID" value="QNB47410.1"/>
    <property type="molecule type" value="Genomic_DNA"/>
</dbReference>
<evidence type="ECO:0000313" key="2">
    <source>
        <dbReference type="EMBL" id="QNB47410.1"/>
    </source>
</evidence>
<dbReference type="Gene3D" id="3.40.50.720">
    <property type="entry name" value="NAD(P)-binding Rossmann-like Domain"/>
    <property type="match status" value="1"/>
</dbReference>
<name>A0A7G6E5Q6_THEFR</name>
<keyword evidence="3" id="KW-1185">Reference proteome</keyword>
<dbReference type="AlphaFoldDB" id="A0A7G6E5Q6"/>
<dbReference type="InterPro" id="IPR006151">
    <property type="entry name" value="Shikm_DH/Glu-tRNA_Rdtase"/>
</dbReference>
<dbReference type="OrthoDB" id="9808814at2"/>
<organism evidence="2 3">
    <name type="scientific">Thermanaerosceptrum fracticalcis</name>
    <dbReference type="NCBI Taxonomy" id="1712410"/>
    <lineage>
        <taxon>Bacteria</taxon>
        <taxon>Bacillati</taxon>
        <taxon>Bacillota</taxon>
        <taxon>Clostridia</taxon>
        <taxon>Eubacteriales</taxon>
        <taxon>Peptococcaceae</taxon>
        <taxon>Thermanaerosceptrum</taxon>
    </lineage>
</organism>
<evidence type="ECO:0000313" key="3">
    <source>
        <dbReference type="Proteomes" id="UP000515847"/>
    </source>
</evidence>
<sequence>MDKFAFVIHPITIEDVTRKFPVAKRLPQFVVERALRLLPPFKVSDITGVKASGNEIAGEFIACPLTSGQLLGLPGEVTLQKIIHSVKLAEKNGARIVGLGALTSVVGDAGITVAKNVGVPVTTGNSYTVYTALEGTRKAAQLMNMEWSKANIVILGATGSIGSVCAQFIARENRYLTLVARQQSKLEGLANKLLYEYGVAVKITSNIREAIRKADIIIAVTSSLDAVVHPEDLKPGSIVCDVARPRDVSYRVALERNDVLVIEGGVVDVPGDPDFHFNFGFPRGKAYACMAETMILTLEKKFVCFSLGREMTIEQVEEMGRLAGKHGFKLSGFRSFERALTMEEISSIQDNARRAQLKLTV</sequence>
<reference evidence="2 3" key="1">
    <citation type="journal article" date="2019" name="Front. Microbiol.">
        <title>Thermoanaerosceptrum fracticalcis gen. nov. sp. nov., a Novel Fumarate-Fermenting Microorganism From a Deep Fractured Carbonate Aquifer of the US Great Basin.</title>
        <authorList>
            <person name="Hamilton-Brehm S.D."/>
            <person name="Stewart L.E."/>
            <person name="Zavarin M."/>
            <person name="Caldwell M."/>
            <person name="Lawson P.A."/>
            <person name="Onstott T.C."/>
            <person name="Grzymski J."/>
            <person name="Neveux I."/>
            <person name="Lollar B.S."/>
            <person name="Russell C.E."/>
            <person name="Moser D.P."/>
        </authorList>
    </citation>
    <scope>NUCLEOTIDE SEQUENCE [LARGE SCALE GENOMIC DNA]</scope>
    <source>
        <strain evidence="2 3">DRI-13</strain>
    </source>
</reference>
<feature type="domain" description="Quinate/shikimate 5-dehydrogenase/glutamyl-tRNA reductase" evidence="1">
    <location>
        <begin position="141"/>
        <end position="254"/>
    </location>
</feature>
<dbReference type="InterPro" id="IPR036291">
    <property type="entry name" value="NAD(P)-bd_dom_sf"/>
</dbReference>
<dbReference type="SUPFAM" id="SSF51735">
    <property type="entry name" value="NAD(P)-binding Rossmann-fold domains"/>
    <property type="match status" value="1"/>
</dbReference>
<dbReference type="RefSeq" id="WP_034425238.1">
    <property type="nucleotide sequence ID" value="NZ_CP045798.1"/>
</dbReference>
<gene>
    <name evidence="2" type="ORF">BR63_14590</name>
</gene>
<protein>
    <submittedName>
        <fullName evidence="2">Shikimate dehydrogenase</fullName>
    </submittedName>
</protein>
<dbReference type="KEGG" id="tfr:BR63_14590"/>